<dbReference type="AlphaFoldDB" id="A0AA85EUS5"/>
<evidence type="ECO:0000256" key="4">
    <source>
        <dbReference type="ARBA" id="ARBA00022723"/>
    </source>
</evidence>
<proteinExistence type="inferred from homology"/>
<keyword evidence="6" id="KW-0862">Zinc</keyword>
<evidence type="ECO:0000256" key="11">
    <source>
        <dbReference type="SAM" id="MobiDB-lite"/>
    </source>
</evidence>
<evidence type="ECO:0000256" key="10">
    <source>
        <dbReference type="PROSITE-ProRule" id="PRU01006"/>
    </source>
</evidence>
<evidence type="ECO:0000256" key="2">
    <source>
        <dbReference type="ARBA" id="ARBA00007070"/>
    </source>
</evidence>
<name>A0AA85EUS5_9TREM</name>
<reference evidence="13" key="1">
    <citation type="submission" date="2022-06" db="EMBL/GenBank/DDBJ databases">
        <authorList>
            <person name="Berger JAMES D."/>
            <person name="Berger JAMES D."/>
        </authorList>
    </citation>
    <scope>NUCLEOTIDE SEQUENCE [LARGE SCALE GENOMIC DNA]</scope>
</reference>
<keyword evidence="5 9" id="KW-0863">Zinc-finger</keyword>
<dbReference type="Proteomes" id="UP000050792">
    <property type="component" value="Unassembled WGS sequence"/>
</dbReference>
<evidence type="ECO:0000256" key="1">
    <source>
        <dbReference type="ARBA" id="ARBA00004492"/>
    </source>
</evidence>
<protein>
    <recommendedName>
        <fullName evidence="12">RING-type domain-containing protein</fullName>
    </recommendedName>
</protein>
<organism evidence="13 14">
    <name type="scientific">Schistosoma rodhaini</name>
    <dbReference type="NCBI Taxonomy" id="6188"/>
    <lineage>
        <taxon>Eukaryota</taxon>
        <taxon>Metazoa</taxon>
        <taxon>Spiralia</taxon>
        <taxon>Lophotrochozoa</taxon>
        <taxon>Platyhelminthes</taxon>
        <taxon>Trematoda</taxon>
        <taxon>Digenea</taxon>
        <taxon>Strigeidida</taxon>
        <taxon>Schistosomatoidea</taxon>
        <taxon>Schistosomatidae</taxon>
        <taxon>Schistosoma</taxon>
    </lineage>
</organism>
<feature type="domain" description="RING-type" evidence="12">
    <location>
        <begin position="917"/>
        <end position="955"/>
    </location>
</feature>
<dbReference type="Pfam" id="PF23356">
    <property type="entry name" value="TPR_PEP5_VPS11"/>
    <property type="match status" value="1"/>
</dbReference>
<comment type="similarity">
    <text evidence="2">Belongs to the VPS11 family.</text>
</comment>
<feature type="compositionally biased region" description="Polar residues" evidence="11">
    <location>
        <begin position="1195"/>
        <end position="1215"/>
    </location>
</feature>
<dbReference type="InterPro" id="IPR013083">
    <property type="entry name" value="Znf_RING/FYVE/PHD"/>
</dbReference>
<dbReference type="SUPFAM" id="SSF57850">
    <property type="entry name" value="RING/U-box"/>
    <property type="match status" value="1"/>
</dbReference>
<dbReference type="InterPro" id="IPR000547">
    <property type="entry name" value="Clathrin_H-chain/VPS_repeat"/>
</dbReference>
<accession>A0AA85EUS5</accession>
<feature type="region of interest" description="Disordered" evidence="11">
    <location>
        <begin position="1001"/>
        <end position="1024"/>
    </location>
</feature>
<dbReference type="PROSITE" id="PS50089">
    <property type="entry name" value="ZF_RING_2"/>
    <property type="match status" value="1"/>
</dbReference>
<feature type="compositionally biased region" description="Polar residues" evidence="11">
    <location>
        <begin position="1009"/>
        <end position="1024"/>
    </location>
</feature>
<dbReference type="GO" id="GO:0030897">
    <property type="term" value="C:HOPS complex"/>
    <property type="evidence" value="ECO:0007669"/>
    <property type="project" value="TreeGrafter"/>
</dbReference>
<evidence type="ECO:0000256" key="3">
    <source>
        <dbReference type="ARBA" id="ARBA00022448"/>
    </source>
</evidence>
<evidence type="ECO:0000313" key="14">
    <source>
        <dbReference type="WBParaSite" id="SRDH1_25770.6"/>
    </source>
</evidence>
<dbReference type="InterPro" id="IPR036322">
    <property type="entry name" value="WD40_repeat_dom_sf"/>
</dbReference>
<dbReference type="GO" id="GO:0006904">
    <property type="term" value="P:vesicle docking involved in exocytosis"/>
    <property type="evidence" value="ECO:0007669"/>
    <property type="project" value="TreeGrafter"/>
</dbReference>
<dbReference type="PANTHER" id="PTHR23323:SF24">
    <property type="entry name" value="VACUOLAR PROTEIN SORTING-ASSOCIATED PROTEIN 11 HOMOLOG"/>
    <property type="match status" value="1"/>
</dbReference>
<dbReference type="WBParaSite" id="SRDH1_25770.6">
    <property type="protein sequence ID" value="SRDH1_25770.6"/>
    <property type="gene ID" value="SRDH1_25770"/>
</dbReference>
<evidence type="ECO:0000256" key="7">
    <source>
        <dbReference type="ARBA" id="ARBA00022927"/>
    </source>
</evidence>
<dbReference type="Gene3D" id="3.30.40.10">
    <property type="entry name" value="Zinc/RING finger domain, C3HC4 (zinc finger)"/>
    <property type="match status" value="1"/>
</dbReference>
<dbReference type="GO" id="GO:0030674">
    <property type="term" value="F:protein-macromolecule adaptor activity"/>
    <property type="evidence" value="ECO:0007669"/>
    <property type="project" value="TreeGrafter"/>
</dbReference>
<dbReference type="GO" id="GO:0007033">
    <property type="term" value="P:vacuole organization"/>
    <property type="evidence" value="ECO:0007669"/>
    <property type="project" value="TreeGrafter"/>
</dbReference>
<dbReference type="GO" id="GO:0006886">
    <property type="term" value="P:intracellular protein transport"/>
    <property type="evidence" value="ECO:0007669"/>
    <property type="project" value="UniProtKB-UniRule"/>
</dbReference>
<dbReference type="GO" id="GO:0007032">
    <property type="term" value="P:endosome organization"/>
    <property type="evidence" value="ECO:0007669"/>
    <property type="project" value="TreeGrafter"/>
</dbReference>
<feature type="compositionally biased region" description="Low complexity" evidence="11">
    <location>
        <begin position="1156"/>
        <end position="1172"/>
    </location>
</feature>
<dbReference type="CDD" id="cd16688">
    <property type="entry name" value="RING-H2_Vps11"/>
    <property type="match status" value="1"/>
</dbReference>
<dbReference type="PROSITE" id="PS50236">
    <property type="entry name" value="CHCR"/>
    <property type="match status" value="1"/>
</dbReference>
<evidence type="ECO:0000313" key="13">
    <source>
        <dbReference type="Proteomes" id="UP000050792"/>
    </source>
</evidence>
<evidence type="ECO:0000256" key="9">
    <source>
        <dbReference type="PROSITE-ProRule" id="PRU00175"/>
    </source>
</evidence>
<evidence type="ECO:0000256" key="5">
    <source>
        <dbReference type="ARBA" id="ARBA00022771"/>
    </source>
</evidence>
<keyword evidence="3" id="KW-0813">Transport</keyword>
<comment type="subcellular location">
    <subcellularLocation>
        <location evidence="1">Late endosome membrane</location>
        <topology evidence="1">Peripheral membrane protein</topology>
        <orientation evidence="1">Cytoplasmic side</orientation>
    </subcellularLocation>
</comment>
<dbReference type="InterPro" id="IPR057308">
    <property type="entry name" value="CHCR_PEP5_VPS11"/>
</dbReference>
<dbReference type="InterPro" id="IPR001841">
    <property type="entry name" value="Znf_RING"/>
</dbReference>
<keyword evidence="13" id="KW-1185">Reference proteome</keyword>
<feature type="repeat" description="CHCR" evidence="10">
    <location>
        <begin position="511"/>
        <end position="659"/>
    </location>
</feature>
<dbReference type="InterPro" id="IPR057307">
    <property type="entry name" value="PEP5_VPS11_N"/>
</dbReference>
<evidence type="ECO:0000259" key="12">
    <source>
        <dbReference type="PROSITE" id="PS50089"/>
    </source>
</evidence>
<dbReference type="GO" id="GO:0008270">
    <property type="term" value="F:zinc ion binding"/>
    <property type="evidence" value="ECO:0007669"/>
    <property type="project" value="UniProtKB-KW"/>
</dbReference>
<reference evidence="14" key="2">
    <citation type="submission" date="2023-11" db="UniProtKB">
        <authorList>
            <consortium name="WormBaseParasite"/>
        </authorList>
    </citation>
    <scope>IDENTIFICATION</scope>
</reference>
<keyword evidence="7" id="KW-0653">Protein transport</keyword>
<dbReference type="SUPFAM" id="SSF50978">
    <property type="entry name" value="WD40 repeat-like"/>
    <property type="match status" value="1"/>
</dbReference>
<dbReference type="PANTHER" id="PTHR23323">
    <property type="entry name" value="VACUOLAR PROTEIN SORTING-ASSOCIATED PROTEIN"/>
    <property type="match status" value="1"/>
</dbReference>
<keyword evidence="4" id="KW-0479">Metal-binding</keyword>
<dbReference type="GO" id="GO:0048284">
    <property type="term" value="P:organelle fusion"/>
    <property type="evidence" value="ECO:0007669"/>
    <property type="project" value="TreeGrafter"/>
</dbReference>
<keyword evidence="8" id="KW-0472">Membrane</keyword>
<evidence type="ECO:0000256" key="8">
    <source>
        <dbReference type="ARBA" id="ARBA00023136"/>
    </source>
</evidence>
<feature type="region of interest" description="Disordered" evidence="11">
    <location>
        <begin position="1143"/>
        <end position="1215"/>
    </location>
</feature>
<dbReference type="Pfam" id="PF23341">
    <property type="entry name" value="PEP5_VPS11_N"/>
    <property type="match status" value="1"/>
</dbReference>
<evidence type="ECO:0000256" key="6">
    <source>
        <dbReference type="ARBA" id="ARBA00022833"/>
    </source>
</evidence>
<dbReference type="GO" id="GO:0031902">
    <property type="term" value="C:late endosome membrane"/>
    <property type="evidence" value="ECO:0007669"/>
    <property type="project" value="UniProtKB-SubCell"/>
</dbReference>
<sequence>MAYSRRLLLFDRKEVDLLDGESQFSKLQTVNTNCTTYGRGHIWFGDSYGFACRVDRGLHITSFQAHDSCVHLMYQMKEHDLLITIGEDKTKEINLKVWNLTKWTNKMTPFCCRVTSVTPSGLPLAYVTCLAIDEGLHYMVLGHVNGIVQLFKGDITRERQCKRSILYEFLCPVTGLGLYVPNHHYHQRNKQQNYADSDLSNINQCFDPIVFAASEQSLMSFVLGQREKIKYKTVLDRFGVRPHCTTMIFTDDITGASPQFAVACSDAVYFYNWDGRGPCLATDGEKIALETYKNYLIILKNTGVIQKSNTKCNGKTAFNPSVRESLVNSYNPFLNLSYKNKDTKKSLSSSSSAVATSTNTTATTTATGTTLSPPLPSSQSFNYITSGTIVIQDYNNKFVAGEFHFNYFKALFIEWNGIYLLCGDECFNQSVEETLSNKDEDVVGTTSKMICLTEKDTQIKLDMLFSKKNFNLAIEIAKSQHFDENELAHIFWRYADHLYKQKDYDASIREYIKTIGKLEASFVIQRFLEGSHIIQLTTYLEALKERNLSTGDHLILLLNCYCRLQDVDKIEQFVKAPINPMLDITSALHVLKQSKYIDAAVKLAGNTDRYIDSIGLLIEDLNDGKSALKMINKLNFDEALKSISEYGHQLITRCPEDTIKLLDKLCAHPDASRINVQHFLKVFVNNPKGLMQFLDRYINTASPSKLVTGVVDTFLELLLYEANRLEADKSMTNEESVQLFQMAMQLLSNNELHYDEKKALVICHQRKFYKGCIYLWEKQKLYDQILRYYISQDMNKEIMNVCEDCGDQMPNLWLTALIHYAHKPEHSDILKRVIDQVDRLNLATPLVVLQLLCDSDPEHCCNVGTIRDYLLRHLEGGSNRINSMKNEVDRLRKETMHNREIVRKLNNQVKIFQQQKCQLCHQSLDPPSIHFLCDHSYHRICFDNYAYGDQQCPQCAPQNKKLLAEINNTLPINKSLSENVKESPDQLLIQLKTALHLAKERNLSKEQPHNNIPTTTLATDFNSSPTHSPLLSKALSNVLAQSSGLLTNQSKSIGSQNLKDINHDDVLSVDKQSIESLKVSTSYKSPTLPGNFLSNRTTLTSTNAKTPYTASDYHSSSTNPFELESSISVGYFSSTNPAQSDLSVHKPLNPFDEPSDSLNFNNNDDGNENITSHSFNRKSEHHESLDPGFNESLIDEQQQQQNLSKPRSSNPFDWD</sequence>